<protein>
    <submittedName>
        <fullName evidence="1">Uncharacterized protein</fullName>
    </submittedName>
</protein>
<dbReference type="EMBL" id="RCHS01000685">
    <property type="protein sequence ID" value="RMX57266.1"/>
    <property type="molecule type" value="Genomic_DNA"/>
</dbReference>
<dbReference type="Proteomes" id="UP000275408">
    <property type="component" value="Unassembled WGS sequence"/>
</dbReference>
<name>A0A3M6UUB6_POCDA</name>
<dbReference type="PANTHER" id="PTHR33845:SF1">
    <property type="entry name" value="C2H2-TYPE DOMAIN-CONTAINING PROTEIN"/>
    <property type="match status" value="1"/>
</dbReference>
<reference evidence="1 2" key="1">
    <citation type="journal article" date="2018" name="Sci. Rep.">
        <title>Comparative analysis of the Pocillopora damicornis genome highlights role of immune system in coral evolution.</title>
        <authorList>
            <person name="Cunning R."/>
            <person name="Bay R.A."/>
            <person name="Gillette P."/>
            <person name="Baker A.C."/>
            <person name="Traylor-Knowles N."/>
        </authorList>
    </citation>
    <scope>NUCLEOTIDE SEQUENCE [LARGE SCALE GENOMIC DNA]</scope>
    <source>
        <strain evidence="1">RSMAS</strain>
        <tissue evidence="1">Whole animal</tissue>
    </source>
</reference>
<dbReference type="AlphaFoldDB" id="A0A3M6UUB6"/>
<keyword evidence="2" id="KW-1185">Reference proteome</keyword>
<feature type="non-terminal residue" evidence="1">
    <location>
        <position position="1"/>
    </location>
</feature>
<sequence>FKKLDICEITPLIAVLKVIVLIEIPPALKIRIFCGLNSQVHVSKSSSVPDHCRPFALSDPKDPAYQSVCEHDRNDACDRCDLLSETLLKIEAGLAAQTENLSSVEKKHLLFRVKQAKKAIWAWKSHLLRSVNQDSARVELLDQLDETSVLLVQDWAMKYLPRKYGESQTDWFGKRGIPWHVTVATKREGDEMQMLTFVHIFKPCNQDNCAVLAVMVDVIRQLKITVPNLASVYYRQDNAGCYHCGASIVCAGVLGEQFGVSIKRLDFSDPQGGKGPCDRKAATIKSHMRVHLNSGSDIETPAQMSDAILSSGGVSVVNVTLCESATPLEQSLKVEDVSLINTVEYNGDGIRVWKAYGVGPGKLLKLENPPLSELPSLTSTQSTVPYRKYSTFTSVKVRRKNVQPQVHEEK</sequence>
<gene>
    <name evidence="1" type="ORF">pdam_00025708</name>
</gene>
<dbReference type="PANTHER" id="PTHR33845">
    <property type="entry name" value="C2H2-TYPE DOMAIN-CONTAINING PROTEIN"/>
    <property type="match status" value="1"/>
</dbReference>
<accession>A0A3M6UUB6</accession>
<proteinExistence type="predicted"/>
<comment type="caution">
    <text evidence="1">The sequence shown here is derived from an EMBL/GenBank/DDBJ whole genome shotgun (WGS) entry which is preliminary data.</text>
</comment>
<dbReference type="STRING" id="46731.A0A3M6UUB6"/>
<dbReference type="OrthoDB" id="5981652at2759"/>
<evidence type="ECO:0000313" key="1">
    <source>
        <dbReference type="EMBL" id="RMX57266.1"/>
    </source>
</evidence>
<organism evidence="1 2">
    <name type="scientific">Pocillopora damicornis</name>
    <name type="common">Cauliflower coral</name>
    <name type="synonym">Millepora damicornis</name>
    <dbReference type="NCBI Taxonomy" id="46731"/>
    <lineage>
        <taxon>Eukaryota</taxon>
        <taxon>Metazoa</taxon>
        <taxon>Cnidaria</taxon>
        <taxon>Anthozoa</taxon>
        <taxon>Hexacorallia</taxon>
        <taxon>Scleractinia</taxon>
        <taxon>Astrocoeniina</taxon>
        <taxon>Pocilloporidae</taxon>
        <taxon>Pocillopora</taxon>
    </lineage>
</organism>
<evidence type="ECO:0000313" key="2">
    <source>
        <dbReference type="Proteomes" id="UP000275408"/>
    </source>
</evidence>